<evidence type="ECO:0000256" key="1">
    <source>
        <dbReference type="ARBA" id="ARBA00004651"/>
    </source>
</evidence>
<feature type="transmembrane region" description="Helical" evidence="7">
    <location>
        <begin position="12"/>
        <end position="32"/>
    </location>
</feature>
<dbReference type="InterPro" id="IPR045621">
    <property type="entry name" value="BPD_transp_1_N"/>
</dbReference>
<gene>
    <name evidence="9" type="ORF">DU500_05035</name>
</gene>
<evidence type="ECO:0000313" key="9">
    <source>
        <dbReference type="EMBL" id="AXG05854.1"/>
    </source>
</evidence>
<proteinExistence type="inferred from homology"/>
<feature type="domain" description="ABC transmembrane type-1" evidence="8">
    <location>
        <begin position="98"/>
        <end position="302"/>
    </location>
</feature>
<name>A0A345E0Y2_9EURY</name>
<dbReference type="PANTHER" id="PTHR43163:SF6">
    <property type="entry name" value="DIPEPTIDE TRANSPORT SYSTEM PERMEASE PROTEIN DPPB-RELATED"/>
    <property type="match status" value="1"/>
</dbReference>
<feature type="transmembrane region" description="Helical" evidence="7">
    <location>
        <begin position="180"/>
        <end position="201"/>
    </location>
</feature>
<evidence type="ECO:0000313" key="10">
    <source>
        <dbReference type="Proteomes" id="UP000253273"/>
    </source>
</evidence>
<keyword evidence="4 7" id="KW-0812">Transmembrane</keyword>
<comment type="subcellular location">
    <subcellularLocation>
        <location evidence="1 7">Cell membrane</location>
        <topology evidence="1 7">Multi-pass membrane protein</topology>
    </subcellularLocation>
</comment>
<dbReference type="SUPFAM" id="SSF161098">
    <property type="entry name" value="MetI-like"/>
    <property type="match status" value="1"/>
</dbReference>
<keyword evidence="6 7" id="KW-0472">Membrane</keyword>
<feature type="transmembrane region" description="Helical" evidence="7">
    <location>
        <begin position="238"/>
        <end position="263"/>
    </location>
</feature>
<evidence type="ECO:0000256" key="7">
    <source>
        <dbReference type="RuleBase" id="RU363032"/>
    </source>
</evidence>
<sequence>MSLRRYVLRRTLLTLPILVGVSALTFALVKLLPGTPVDYVLQFQEATPELRASLRAQYHLDEPVWKQYLLWLNDVLHLDFGERIASDRSVSAAIAERLPETLVLGGISFLIALLVGVPAGVVAAVRRGSLLDEGSRVVALLGIATPNFWLGLLLILLFGVHLNLVPVIPPVAPVFAPESLVFLVLPAVTLGTASAALFTRLTRSAVTEQLRQEYVRAARARGLDERTVIRKHVLRNSLISVVTVAAVQVAFLLDGAVVVERVFSWPGLGRLLVRAILQRDFPVVQAIVLLVATAVVVANLLADVLYAWLDPRITY</sequence>
<keyword evidence="2 7" id="KW-0813">Transport</keyword>
<dbReference type="InterPro" id="IPR035906">
    <property type="entry name" value="MetI-like_sf"/>
</dbReference>
<evidence type="ECO:0000256" key="6">
    <source>
        <dbReference type="ARBA" id="ARBA00023136"/>
    </source>
</evidence>
<protein>
    <submittedName>
        <fullName evidence="9">ABC transporter permease</fullName>
    </submittedName>
</protein>
<organism evidence="9 10">
    <name type="scientific">Haloplanus rubicundus</name>
    <dbReference type="NCBI Taxonomy" id="1547898"/>
    <lineage>
        <taxon>Archaea</taxon>
        <taxon>Methanobacteriati</taxon>
        <taxon>Methanobacteriota</taxon>
        <taxon>Stenosarchaea group</taxon>
        <taxon>Halobacteria</taxon>
        <taxon>Halobacteriales</taxon>
        <taxon>Haloferacaceae</taxon>
        <taxon>Haloplanus</taxon>
    </lineage>
</organism>
<evidence type="ECO:0000256" key="3">
    <source>
        <dbReference type="ARBA" id="ARBA00022475"/>
    </source>
</evidence>
<accession>A0A345E0Y2</accession>
<keyword evidence="3" id="KW-1003">Cell membrane</keyword>
<dbReference type="Proteomes" id="UP000253273">
    <property type="component" value="Chromosome"/>
</dbReference>
<dbReference type="RefSeq" id="WP_114585002.1">
    <property type="nucleotide sequence ID" value="NZ_CP031150.1"/>
</dbReference>
<dbReference type="AlphaFoldDB" id="A0A345E0Y2"/>
<comment type="similarity">
    <text evidence="7">Belongs to the binding-protein-dependent transport system permease family.</text>
</comment>
<evidence type="ECO:0000256" key="5">
    <source>
        <dbReference type="ARBA" id="ARBA00022989"/>
    </source>
</evidence>
<dbReference type="InterPro" id="IPR000515">
    <property type="entry name" value="MetI-like"/>
</dbReference>
<dbReference type="CDD" id="cd06261">
    <property type="entry name" value="TM_PBP2"/>
    <property type="match status" value="1"/>
</dbReference>
<keyword evidence="10" id="KW-1185">Reference proteome</keyword>
<dbReference type="GeneID" id="37282726"/>
<dbReference type="Gene3D" id="1.10.3720.10">
    <property type="entry name" value="MetI-like"/>
    <property type="match status" value="1"/>
</dbReference>
<dbReference type="PROSITE" id="PS50928">
    <property type="entry name" value="ABC_TM1"/>
    <property type="match status" value="1"/>
</dbReference>
<dbReference type="KEGG" id="haj:DU500_05035"/>
<evidence type="ECO:0000256" key="4">
    <source>
        <dbReference type="ARBA" id="ARBA00022692"/>
    </source>
</evidence>
<keyword evidence="5 7" id="KW-1133">Transmembrane helix</keyword>
<dbReference type="Pfam" id="PF00528">
    <property type="entry name" value="BPD_transp_1"/>
    <property type="match status" value="1"/>
</dbReference>
<evidence type="ECO:0000256" key="2">
    <source>
        <dbReference type="ARBA" id="ARBA00022448"/>
    </source>
</evidence>
<dbReference type="EMBL" id="CP031150">
    <property type="protein sequence ID" value="AXG05854.1"/>
    <property type="molecule type" value="Genomic_DNA"/>
</dbReference>
<dbReference type="PANTHER" id="PTHR43163">
    <property type="entry name" value="DIPEPTIDE TRANSPORT SYSTEM PERMEASE PROTEIN DPPB-RELATED"/>
    <property type="match status" value="1"/>
</dbReference>
<dbReference type="GO" id="GO:0055085">
    <property type="term" value="P:transmembrane transport"/>
    <property type="evidence" value="ECO:0007669"/>
    <property type="project" value="InterPro"/>
</dbReference>
<dbReference type="GO" id="GO:0005886">
    <property type="term" value="C:plasma membrane"/>
    <property type="evidence" value="ECO:0007669"/>
    <property type="project" value="UniProtKB-SubCell"/>
</dbReference>
<dbReference type="OrthoDB" id="44105at2157"/>
<feature type="transmembrane region" description="Helical" evidence="7">
    <location>
        <begin position="137"/>
        <end position="160"/>
    </location>
</feature>
<evidence type="ECO:0000259" key="8">
    <source>
        <dbReference type="PROSITE" id="PS50928"/>
    </source>
</evidence>
<reference evidence="9 10" key="1">
    <citation type="submission" date="2018-07" db="EMBL/GenBank/DDBJ databases">
        <title>Genome sequences of Haloplanus sp. CBA1113.</title>
        <authorList>
            <person name="Kim Y.B."/>
            <person name="Roh S.W."/>
        </authorList>
    </citation>
    <scope>NUCLEOTIDE SEQUENCE [LARGE SCALE GENOMIC DNA]</scope>
    <source>
        <strain evidence="9 10">CBA1113</strain>
    </source>
</reference>
<feature type="transmembrane region" description="Helical" evidence="7">
    <location>
        <begin position="102"/>
        <end position="125"/>
    </location>
</feature>
<feature type="transmembrane region" description="Helical" evidence="7">
    <location>
        <begin position="283"/>
        <end position="309"/>
    </location>
</feature>
<dbReference type="Pfam" id="PF19300">
    <property type="entry name" value="BPD_transp_1_N"/>
    <property type="match status" value="1"/>
</dbReference>